<sequence>MSQVRLLGARHSPYVQRAKWALNLKGVEYEYLEQDLLKKGPVLVQCNPIYKRVPVLIHGGKFIAESFIIVEYLDETWETSPLLPRDPYQRAMARFWAKFAEEKFADVMRQVVISDGENQEKEVKNAKEALEILEGELKGNKFFGGENVGFVDIIFGSFISVCLDVMEEVGCVKVFDSQKFPSLAKWNEDFLEIPAIKETLPEREHMVRYFSRSRRFNLAMVAKKKRGKLLDV</sequence>
<dbReference type="PROSITE" id="PS50404">
    <property type="entry name" value="GST_NTER"/>
    <property type="match status" value="1"/>
</dbReference>
<evidence type="ECO:0000256" key="2">
    <source>
        <dbReference type="ARBA" id="ARBA00012452"/>
    </source>
</evidence>
<evidence type="ECO:0000256" key="3">
    <source>
        <dbReference type="ARBA" id="ARBA00013060"/>
    </source>
</evidence>
<dbReference type="Pfam" id="PF00043">
    <property type="entry name" value="GST_C"/>
    <property type="match status" value="1"/>
</dbReference>
<dbReference type="EC" id="1.8.5.1" evidence="1"/>
<dbReference type="CDD" id="cd03058">
    <property type="entry name" value="GST_N_Tau"/>
    <property type="match status" value="1"/>
</dbReference>
<dbReference type="InterPro" id="IPR004046">
    <property type="entry name" value="GST_C"/>
</dbReference>
<dbReference type="PANTHER" id="PTHR11260:SF474">
    <property type="entry name" value="GLUTATHIONE TRANSFERASE"/>
    <property type="match status" value="1"/>
</dbReference>
<dbReference type="InterPro" id="IPR045074">
    <property type="entry name" value="GST_C_Tau"/>
</dbReference>
<keyword evidence="4 14" id="KW-0808">Transferase</keyword>
<dbReference type="GO" id="GO:0006749">
    <property type="term" value="P:glutathione metabolic process"/>
    <property type="evidence" value="ECO:0007669"/>
    <property type="project" value="InterPro"/>
</dbReference>
<keyword evidence="5" id="KW-0560">Oxidoreductase</keyword>
<comment type="catalytic activity">
    <reaction evidence="9">
        <text>RX + glutathione = an S-substituted glutathione + a halide anion + H(+)</text>
        <dbReference type="Rhea" id="RHEA:16437"/>
        <dbReference type="ChEBI" id="CHEBI:15378"/>
        <dbReference type="ChEBI" id="CHEBI:16042"/>
        <dbReference type="ChEBI" id="CHEBI:17792"/>
        <dbReference type="ChEBI" id="CHEBI:57925"/>
        <dbReference type="ChEBI" id="CHEBI:90779"/>
        <dbReference type="EC" id="2.5.1.18"/>
    </reaction>
</comment>
<dbReference type="FunFam" id="1.20.1050.10:FF:000012">
    <property type="entry name" value="Tau class glutathione S-transferase"/>
    <property type="match status" value="1"/>
</dbReference>
<dbReference type="PROSITE" id="PS50405">
    <property type="entry name" value="GST_CTER"/>
    <property type="match status" value="1"/>
</dbReference>
<dbReference type="AlphaFoldDB" id="A0A2R6R343"/>
<dbReference type="SFLD" id="SFLDS00019">
    <property type="entry name" value="Glutathione_Transferase_(cytos"/>
    <property type="match status" value="1"/>
</dbReference>
<accession>A0A2R6R343</accession>
<comment type="catalytic activity">
    <reaction evidence="10">
        <text>methylarsonate + 2 glutathione + H(+) = methylarsonous acid + glutathione disulfide + H2O</text>
        <dbReference type="Rhea" id="RHEA:15969"/>
        <dbReference type="ChEBI" id="CHEBI:15377"/>
        <dbReference type="ChEBI" id="CHEBI:15378"/>
        <dbReference type="ChEBI" id="CHEBI:17826"/>
        <dbReference type="ChEBI" id="CHEBI:33409"/>
        <dbReference type="ChEBI" id="CHEBI:57925"/>
        <dbReference type="ChEBI" id="CHEBI:58297"/>
        <dbReference type="EC" id="1.20.4.2"/>
    </reaction>
</comment>
<reference evidence="14 15" key="1">
    <citation type="submission" date="2017-07" db="EMBL/GenBank/DDBJ databases">
        <title>An improved, manually edited Actinidia chinensis var. chinensis (kiwifruit) genome highlights the challenges associated with draft genomes and gene prediction in plants.</title>
        <authorList>
            <person name="Pilkington S."/>
            <person name="Crowhurst R."/>
            <person name="Hilario E."/>
            <person name="Nardozza S."/>
            <person name="Fraser L."/>
            <person name="Peng Y."/>
            <person name="Gunaseelan K."/>
            <person name="Simpson R."/>
            <person name="Tahir J."/>
            <person name="Deroles S."/>
            <person name="Templeton K."/>
            <person name="Luo Z."/>
            <person name="Davy M."/>
            <person name="Cheng C."/>
            <person name="Mcneilage M."/>
            <person name="Scaglione D."/>
            <person name="Liu Y."/>
            <person name="Zhang Q."/>
            <person name="Datson P."/>
            <person name="De Silva N."/>
            <person name="Gardiner S."/>
            <person name="Bassett H."/>
            <person name="Chagne D."/>
            <person name="Mccallum J."/>
            <person name="Dzierzon H."/>
            <person name="Deng C."/>
            <person name="Wang Y.-Y."/>
            <person name="Barron N."/>
            <person name="Manako K."/>
            <person name="Bowen J."/>
            <person name="Foster T."/>
            <person name="Erridge Z."/>
            <person name="Tiffin H."/>
            <person name="Waite C."/>
            <person name="Davies K."/>
            <person name="Grierson E."/>
            <person name="Laing W."/>
            <person name="Kirk R."/>
            <person name="Chen X."/>
            <person name="Wood M."/>
            <person name="Montefiori M."/>
            <person name="Brummell D."/>
            <person name="Schwinn K."/>
            <person name="Catanach A."/>
            <person name="Fullerton C."/>
            <person name="Li D."/>
            <person name="Meiyalaghan S."/>
            <person name="Nieuwenhuizen N."/>
            <person name="Read N."/>
            <person name="Prakash R."/>
            <person name="Hunter D."/>
            <person name="Zhang H."/>
            <person name="Mckenzie M."/>
            <person name="Knabel M."/>
            <person name="Harris A."/>
            <person name="Allan A."/>
            <person name="Chen A."/>
            <person name="Janssen B."/>
            <person name="Plunkett B."/>
            <person name="Dwamena C."/>
            <person name="Voogd C."/>
            <person name="Leif D."/>
            <person name="Lafferty D."/>
            <person name="Souleyre E."/>
            <person name="Varkonyi-Gasic E."/>
            <person name="Gambi F."/>
            <person name="Hanley J."/>
            <person name="Yao J.-L."/>
            <person name="Cheung J."/>
            <person name="David K."/>
            <person name="Warren B."/>
            <person name="Marsh K."/>
            <person name="Snowden K."/>
            <person name="Lin-Wang K."/>
            <person name="Brian L."/>
            <person name="Martinez-Sanchez M."/>
            <person name="Wang M."/>
            <person name="Ileperuma N."/>
            <person name="Macnee N."/>
            <person name="Campin R."/>
            <person name="Mcatee P."/>
            <person name="Drummond R."/>
            <person name="Espley R."/>
            <person name="Ireland H."/>
            <person name="Wu R."/>
            <person name="Atkinson R."/>
            <person name="Karunairetnam S."/>
            <person name="Bulley S."/>
            <person name="Chunkath S."/>
            <person name="Hanley Z."/>
            <person name="Storey R."/>
            <person name="Thrimawithana A."/>
            <person name="Thomson S."/>
            <person name="David C."/>
            <person name="Testolin R."/>
        </authorList>
    </citation>
    <scope>NUCLEOTIDE SEQUENCE [LARGE SCALE GENOMIC DNA]</scope>
    <source>
        <strain evidence="15">cv. Red5</strain>
        <tissue evidence="14">Young leaf</tissue>
    </source>
</reference>
<evidence type="ECO:0000256" key="10">
    <source>
        <dbReference type="ARBA" id="ARBA00048353"/>
    </source>
</evidence>
<feature type="domain" description="GST N-terminal" evidence="12">
    <location>
        <begin position="2"/>
        <end position="81"/>
    </location>
</feature>
<dbReference type="SUPFAM" id="SSF52833">
    <property type="entry name" value="Thioredoxin-like"/>
    <property type="match status" value="1"/>
</dbReference>
<dbReference type="InterPro" id="IPR040079">
    <property type="entry name" value="Glutathione_S-Trfase"/>
</dbReference>
<dbReference type="InterPro" id="IPR005442">
    <property type="entry name" value="GST_omega"/>
</dbReference>
<keyword evidence="15" id="KW-1185">Reference proteome</keyword>
<dbReference type="OrthoDB" id="202840at2759"/>
<dbReference type="GO" id="GO:0004364">
    <property type="term" value="F:glutathione transferase activity"/>
    <property type="evidence" value="ECO:0007669"/>
    <property type="project" value="UniProtKB-EC"/>
</dbReference>
<reference evidence="15" key="2">
    <citation type="journal article" date="2018" name="BMC Genomics">
        <title>A manually annotated Actinidia chinensis var. chinensis (kiwifruit) genome highlights the challenges associated with draft genomes and gene prediction in plants.</title>
        <authorList>
            <person name="Pilkington S.M."/>
            <person name="Crowhurst R."/>
            <person name="Hilario E."/>
            <person name="Nardozza S."/>
            <person name="Fraser L."/>
            <person name="Peng Y."/>
            <person name="Gunaseelan K."/>
            <person name="Simpson R."/>
            <person name="Tahir J."/>
            <person name="Deroles S.C."/>
            <person name="Templeton K."/>
            <person name="Luo Z."/>
            <person name="Davy M."/>
            <person name="Cheng C."/>
            <person name="McNeilage M."/>
            <person name="Scaglione D."/>
            <person name="Liu Y."/>
            <person name="Zhang Q."/>
            <person name="Datson P."/>
            <person name="De Silva N."/>
            <person name="Gardiner S.E."/>
            <person name="Bassett H."/>
            <person name="Chagne D."/>
            <person name="McCallum J."/>
            <person name="Dzierzon H."/>
            <person name="Deng C."/>
            <person name="Wang Y.Y."/>
            <person name="Barron L."/>
            <person name="Manako K."/>
            <person name="Bowen J."/>
            <person name="Foster T.M."/>
            <person name="Erridge Z.A."/>
            <person name="Tiffin H."/>
            <person name="Waite C.N."/>
            <person name="Davies K.M."/>
            <person name="Grierson E.P."/>
            <person name="Laing W.A."/>
            <person name="Kirk R."/>
            <person name="Chen X."/>
            <person name="Wood M."/>
            <person name="Montefiori M."/>
            <person name="Brummell D.A."/>
            <person name="Schwinn K.E."/>
            <person name="Catanach A."/>
            <person name="Fullerton C."/>
            <person name="Li D."/>
            <person name="Meiyalaghan S."/>
            <person name="Nieuwenhuizen N."/>
            <person name="Read N."/>
            <person name="Prakash R."/>
            <person name="Hunter D."/>
            <person name="Zhang H."/>
            <person name="McKenzie M."/>
            <person name="Knabel M."/>
            <person name="Harris A."/>
            <person name="Allan A.C."/>
            <person name="Gleave A."/>
            <person name="Chen A."/>
            <person name="Janssen B.J."/>
            <person name="Plunkett B."/>
            <person name="Ampomah-Dwamena C."/>
            <person name="Voogd C."/>
            <person name="Leif D."/>
            <person name="Lafferty D."/>
            <person name="Souleyre E.J.F."/>
            <person name="Varkonyi-Gasic E."/>
            <person name="Gambi F."/>
            <person name="Hanley J."/>
            <person name="Yao J.L."/>
            <person name="Cheung J."/>
            <person name="David K.M."/>
            <person name="Warren B."/>
            <person name="Marsh K."/>
            <person name="Snowden K.C."/>
            <person name="Lin-Wang K."/>
            <person name="Brian L."/>
            <person name="Martinez-Sanchez M."/>
            <person name="Wang M."/>
            <person name="Ileperuma N."/>
            <person name="Macnee N."/>
            <person name="Campin R."/>
            <person name="McAtee P."/>
            <person name="Drummond R.S.M."/>
            <person name="Espley R.V."/>
            <person name="Ireland H.S."/>
            <person name="Wu R."/>
            <person name="Atkinson R.G."/>
            <person name="Karunairetnam S."/>
            <person name="Bulley S."/>
            <person name="Chunkath S."/>
            <person name="Hanley Z."/>
            <person name="Storey R."/>
            <person name="Thrimawithana A.H."/>
            <person name="Thomson S."/>
            <person name="David C."/>
            <person name="Testolin R."/>
            <person name="Huang H."/>
            <person name="Hellens R.P."/>
            <person name="Schaffer R.J."/>
        </authorList>
    </citation>
    <scope>NUCLEOTIDE SEQUENCE [LARGE SCALE GENOMIC DNA]</scope>
    <source>
        <strain evidence="15">cv. Red5</strain>
    </source>
</reference>
<dbReference type="Gene3D" id="1.20.1050.10">
    <property type="match status" value="1"/>
</dbReference>
<dbReference type="Pfam" id="PF02798">
    <property type="entry name" value="GST_N"/>
    <property type="match status" value="1"/>
</dbReference>
<organism evidence="14 15">
    <name type="scientific">Actinidia chinensis var. chinensis</name>
    <name type="common">Chinese soft-hair kiwi</name>
    <dbReference type="NCBI Taxonomy" id="1590841"/>
    <lineage>
        <taxon>Eukaryota</taxon>
        <taxon>Viridiplantae</taxon>
        <taxon>Streptophyta</taxon>
        <taxon>Embryophyta</taxon>
        <taxon>Tracheophyta</taxon>
        <taxon>Spermatophyta</taxon>
        <taxon>Magnoliopsida</taxon>
        <taxon>eudicotyledons</taxon>
        <taxon>Gunneridae</taxon>
        <taxon>Pentapetalae</taxon>
        <taxon>asterids</taxon>
        <taxon>Ericales</taxon>
        <taxon>Actinidiaceae</taxon>
        <taxon>Actinidia</taxon>
    </lineage>
</organism>
<evidence type="ECO:0000313" key="15">
    <source>
        <dbReference type="Proteomes" id="UP000241394"/>
    </source>
</evidence>
<evidence type="ECO:0000259" key="13">
    <source>
        <dbReference type="PROSITE" id="PS50405"/>
    </source>
</evidence>
<dbReference type="EC" id="2.5.1.18" evidence="2"/>
<dbReference type="PRINTS" id="PR01625">
    <property type="entry name" value="GSTRNSFRASEO"/>
</dbReference>
<evidence type="ECO:0000259" key="12">
    <source>
        <dbReference type="PROSITE" id="PS50404"/>
    </source>
</evidence>
<evidence type="ECO:0000313" key="14">
    <source>
        <dbReference type="EMBL" id="PSS19657.1"/>
    </source>
</evidence>
<comment type="caution">
    <text evidence="14">The sequence shown here is derived from an EMBL/GenBank/DDBJ whole genome shotgun (WGS) entry which is preliminary data.</text>
</comment>
<dbReference type="InterPro" id="IPR036282">
    <property type="entry name" value="Glutathione-S-Trfase_C_sf"/>
</dbReference>
<gene>
    <name evidence="14" type="ORF">CEY00_Acc11080</name>
</gene>
<dbReference type="InterPro" id="IPR036249">
    <property type="entry name" value="Thioredoxin-like_sf"/>
</dbReference>
<proteinExistence type="inferred from homology"/>
<dbReference type="SFLD" id="SFLDG00358">
    <property type="entry name" value="Main_(cytGST)"/>
    <property type="match status" value="1"/>
</dbReference>
<evidence type="ECO:0000256" key="7">
    <source>
        <dbReference type="ARBA" id="ARBA00032186"/>
    </source>
</evidence>
<dbReference type="Gene3D" id="3.40.30.10">
    <property type="entry name" value="Glutaredoxin"/>
    <property type="match status" value="1"/>
</dbReference>
<dbReference type="SUPFAM" id="SSF47616">
    <property type="entry name" value="GST C-terminal domain-like"/>
    <property type="match status" value="1"/>
</dbReference>
<dbReference type="InterPro" id="IPR010987">
    <property type="entry name" value="Glutathione-S-Trfase_C-like"/>
</dbReference>
<evidence type="ECO:0000256" key="1">
    <source>
        <dbReference type="ARBA" id="ARBA00012436"/>
    </source>
</evidence>
<dbReference type="GO" id="GO:0005737">
    <property type="term" value="C:cytoplasm"/>
    <property type="evidence" value="ECO:0007669"/>
    <property type="project" value="InterPro"/>
</dbReference>
<evidence type="ECO:0000256" key="6">
    <source>
        <dbReference type="ARBA" id="ARBA00025743"/>
    </source>
</evidence>
<comment type="catalytic activity">
    <reaction evidence="11">
        <text>L-dehydroascorbate + 2 glutathione = glutathione disulfide + L-ascorbate</text>
        <dbReference type="Rhea" id="RHEA:24424"/>
        <dbReference type="ChEBI" id="CHEBI:38290"/>
        <dbReference type="ChEBI" id="CHEBI:57925"/>
        <dbReference type="ChEBI" id="CHEBI:58297"/>
        <dbReference type="ChEBI" id="CHEBI:58539"/>
        <dbReference type="EC" id="1.8.5.1"/>
    </reaction>
</comment>
<dbReference type="EC" id="1.20.4.2" evidence="3"/>
<comment type="similarity">
    <text evidence="6">Belongs to the GST superfamily. Tau family.</text>
</comment>
<dbReference type="FunFam" id="3.40.30.10:FF:000044">
    <property type="entry name" value="Glutathione S-transferase GSTU6"/>
    <property type="match status" value="1"/>
</dbReference>
<dbReference type="CDD" id="cd03185">
    <property type="entry name" value="GST_C_Tau"/>
    <property type="match status" value="1"/>
</dbReference>
<dbReference type="InterPro" id="IPR004045">
    <property type="entry name" value="Glutathione_S-Trfase_N"/>
</dbReference>
<dbReference type="Proteomes" id="UP000241394">
    <property type="component" value="Chromosome LG10"/>
</dbReference>
<evidence type="ECO:0000256" key="8">
    <source>
        <dbReference type="ARBA" id="ARBA00032681"/>
    </source>
</evidence>
<evidence type="ECO:0000256" key="9">
    <source>
        <dbReference type="ARBA" id="ARBA00047960"/>
    </source>
</evidence>
<evidence type="ECO:0000256" key="5">
    <source>
        <dbReference type="ARBA" id="ARBA00023002"/>
    </source>
</evidence>
<dbReference type="EMBL" id="NKQK01000010">
    <property type="protein sequence ID" value="PSS19657.1"/>
    <property type="molecule type" value="Genomic_DNA"/>
</dbReference>
<dbReference type="SFLD" id="SFLDG01152">
    <property type="entry name" value="Main.3:_Omega-_and_Tau-like"/>
    <property type="match status" value="1"/>
</dbReference>
<evidence type="ECO:0000256" key="11">
    <source>
        <dbReference type="ARBA" id="ARBA00049544"/>
    </source>
</evidence>
<dbReference type="GO" id="GO:0045174">
    <property type="term" value="F:glutathione dehydrogenase (ascorbate) activity"/>
    <property type="evidence" value="ECO:0007669"/>
    <property type="project" value="UniProtKB-EC"/>
</dbReference>
<dbReference type="STRING" id="1590841.A0A2R6R343"/>
<dbReference type="InParanoid" id="A0A2R6R343"/>
<feature type="domain" description="GST C-terminal" evidence="13">
    <location>
        <begin position="86"/>
        <end position="210"/>
    </location>
</feature>
<name>A0A2R6R343_ACTCC</name>
<dbReference type="OMA" id="VAGCIPH"/>
<evidence type="ECO:0000256" key="4">
    <source>
        <dbReference type="ARBA" id="ARBA00022679"/>
    </source>
</evidence>
<dbReference type="Gramene" id="PSS19657">
    <property type="protein sequence ID" value="PSS19657"/>
    <property type="gene ID" value="CEY00_Acc11080"/>
</dbReference>
<dbReference type="GO" id="GO:0050610">
    <property type="term" value="F:methylarsonate reductase activity"/>
    <property type="evidence" value="ECO:0007669"/>
    <property type="project" value="UniProtKB-EC"/>
</dbReference>
<protein>
    <recommendedName>
        <fullName evidence="7">Glutathione-dependent dehydroascorbate reductase</fullName>
        <ecNumber evidence="3">1.20.4.2</ecNumber>
        <ecNumber evidence="1">1.8.5.1</ecNumber>
        <ecNumber evidence="2">2.5.1.18</ecNumber>
    </recommendedName>
    <alternativeName>
        <fullName evidence="8">Monomethylarsonic acid reductase</fullName>
    </alternativeName>
</protein>
<dbReference type="PANTHER" id="PTHR11260">
    <property type="entry name" value="GLUTATHIONE S-TRANSFERASE, GST, SUPERFAMILY, GST DOMAIN CONTAINING"/>
    <property type="match status" value="1"/>
</dbReference>
<dbReference type="InterPro" id="IPR045073">
    <property type="entry name" value="Omega/Tau-like"/>
</dbReference>